<dbReference type="EMBL" id="CM017323">
    <property type="protein sequence ID" value="KAE8023578.1"/>
    <property type="molecule type" value="Genomic_DNA"/>
</dbReference>
<evidence type="ECO:0000313" key="14">
    <source>
        <dbReference type="EMBL" id="KAE8023578.1"/>
    </source>
</evidence>
<comment type="similarity">
    <text evidence="2">Belongs to the ABC transporter superfamily. ABCB family. Multidrug resistance exporter (TC 3.A.1.201) subfamily.</text>
</comment>
<dbReference type="GO" id="GO:0005524">
    <property type="term" value="F:ATP binding"/>
    <property type="evidence" value="ECO:0007669"/>
    <property type="project" value="UniProtKB-KW"/>
</dbReference>
<evidence type="ECO:0000259" key="12">
    <source>
        <dbReference type="PROSITE" id="PS50893"/>
    </source>
</evidence>
<proteinExistence type="inferred from homology"/>
<dbReference type="InterPro" id="IPR003439">
    <property type="entry name" value="ABC_transporter-like_ATP-bd"/>
</dbReference>
<evidence type="ECO:0000256" key="8">
    <source>
        <dbReference type="ARBA" id="ARBA00022989"/>
    </source>
</evidence>
<gene>
    <name evidence="14" type="ORF">FH972_009256</name>
</gene>
<dbReference type="Gene3D" id="1.20.1560.10">
    <property type="entry name" value="ABC transporter type 1, transmembrane domain"/>
    <property type="match status" value="2"/>
</dbReference>
<dbReference type="Proteomes" id="UP000327013">
    <property type="component" value="Chromosome 3"/>
</dbReference>
<evidence type="ECO:0000256" key="11">
    <source>
        <dbReference type="SAM" id="Phobius"/>
    </source>
</evidence>
<evidence type="ECO:0000259" key="13">
    <source>
        <dbReference type="PROSITE" id="PS50929"/>
    </source>
</evidence>
<keyword evidence="15" id="KW-1185">Reference proteome</keyword>
<dbReference type="Pfam" id="PF00005">
    <property type="entry name" value="ABC_tran"/>
    <property type="match status" value="2"/>
</dbReference>
<dbReference type="PANTHER" id="PTHR45136:SF2">
    <property type="entry name" value="ABC TRANSPORTER DOMAIN-CONTAINING PROTEIN"/>
    <property type="match status" value="1"/>
</dbReference>
<feature type="transmembrane region" description="Helical" evidence="11">
    <location>
        <begin position="894"/>
        <end position="918"/>
    </location>
</feature>
<dbReference type="AlphaFoldDB" id="A0A5N6R274"/>
<dbReference type="FunFam" id="3.40.50.300:FF:000205">
    <property type="entry name" value="ABC transporter B family member 4"/>
    <property type="match status" value="1"/>
</dbReference>
<evidence type="ECO:0000256" key="1">
    <source>
        <dbReference type="ARBA" id="ARBA00004141"/>
    </source>
</evidence>
<dbReference type="Gene3D" id="3.40.50.300">
    <property type="entry name" value="P-loop containing nucleotide triphosphate hydrolases"/>
    <property type="match status" value="2"/>
</dbReference>
<evidence type="ECO:0000256" key="6">
    <source>
        <dbReference type="ARBA" id="ARBA00022741"/>
    </source>
</evidence>
<dbReference type="GO" id="GO:0140359">
    <property type="term" value="F:ABC-type transporter activity"/>
    <property type="evidence" value="ECO:0007669"/>
    <property type="project" value="InterPro"/>
</dbReference>
<dbReference type="PROSITE" id="PS50893">
    <property type="entry name" value="ABC_TRANSPORTER_2"/>
    <property type="match status" value="2"/>
</dbReference>
<feature type="domain" description="ABC transporter" evidence="12">
    <location>
        <begin position="972"/>
        <end position="1209"/>
    </location>
</feature>
<keyword evidence="8 11" id="KW-1133">Transmembrane helix</keyword>
<dbReference type="PANTHER" id="PTHR45136">
    <property type="entry name" value="ABC TRANSPORTER DOMAIN-CONTAINING PROTEIN"/>
    <property type="match status" value="1"/>
</dbReference>
<evidence type="ECO:0000256" key="10">
    <source>
        <dbReference type="ARBA" id="ARBA00023180"/>
    </source>
</evidence>
<feature type="transmembrane region" description="Helical" evidence="11">
    <location>
        <begin position="170"/>
        <end position="188"/>
    </location>
</feature>
<feature type="transmembrane region" description="Helical" evidence="11">
    <location>
        <begin position="64"/>
        <end position="84"/>
    </location>
</feature>
<keyword evidence="4 11" id="KW-0812">Transmembrane</keyword>
<dbReference type="InterPro" id="IPR027417">
    <property type="entry name" value="P-loop_NTPase"/>
</dbReference>
<dbReference type="InterPro" id="IPR017871">
    <property type="entry name" value="ABC_transporter-like_CS"/>
</dbReference>
<dbReference type="OrthoDB" id="6500128at2759"/>
<feature type="transmembrane region" description="Helical" evidence="11">
    <location>
        <begin position="236"/>
        <end position="255"/>
    </location>
</feature>
<evidence type="ECO:0000256" key="4">
    <source>
        <dbReference type="ARBA" id="ARBA00022692"/>
    </source>
</evidence>
<feature type="transmembrane region" description="Helical" evidence="11">
    <location>
        <begin position="671"/>
        <end position="699"/>
    </location>
</feature>
<dbReference type="InterPro" id="IPR011527">
    <property type="entry name" value="ABC1_TM_dom"/>
</dbReference>
<dbReference type="PROSITE" id="PS50929">
    <property type="entry name" value="ABC_TM1F"/>
    <property type="match status" value="2"/>
</dbReference>
<protein>
    <recommendedName>
        <fullName evidence="16">Multidrug resistance protein</fullName>
    </recommendedName>
</protein>
<dbReference type="CDD" id="cd18577">
    <property type="entry name" value="ABC_6TM_Pgp_ABCB1_D1_like"/>
    <property type="match status" value="1"/>
</dbReference>
<organism evidence="14 15">
    <name type="scientific">Carpinus fangiana</name>
    <dbReference type="NCBI Taxonomy" id="176857"/>
    <lineage>
        <taxon>Eukaryota</taxon>
        <taxon>Viridiplantae</taxon>
        <taxon>Streptophyta</taxon>
        <taxon>Embryophyta</taxon>
        <taxon>Tracheophyta</taxon>
        <taxon>Spermatophyta</taxon>
        <taxon>Magnoliopsida</taxon>
        <taxon>eudicotyledons</taxon>
        <taxon>Gunneridae</taxon>
        <taxon>Pentapetalae</taxon>
        <taxon>rosids</taxon>
        <taxon>fabids</taxon>
        <taxon>Fagales</taxon>
        <taxon>Betulaceae</taxon>
        <taxon>Carpinus</taxon>
    </lineage>
</organism>
<dbReference type="CDD" id="cd03249">
    <property type="entry name" value="ABC_MTABC3_MDL1_MDL2"/>
    <property type="match status" value="2"/>
</dbReference>
<dbReference type="Pfam" id="PF00664">
    <property type="entry name" value="ABC_membrane"/>
    <property type="match status" value="2"/>
</dbReference>
<sequence>MEKKRGLLRFADGVDKLLMLFGTLGCIGDGSMSPLTMFVLSGLISEYGGSGFALSMDIVDKYSLRLLYVSIGVGISAFIQGLCWTRTAERQTYCIRKEYLKAVLRQEVAFFDNNAASSSTFQVVSTISSDAHLIQDTIAEKVPNCLAHVSSFIFNIVFAFMLSWRLAVAALPLSLMFIIPGVGFGKLLKDLGRKMKDANGVAGGIAEQAISSIRTLCTPENYGACQLGIKQGFAKGLLMGSMGIIYAVWAFQAWVGGVLVTERGEKGGVVFISGLSIILGGLSIMNVLPNLSSILEATTAATWILEMIERIPVIDSADGKGKTLSHVRGEIEFKEVYFSYPSRPDTPILRGLNLRVRAGKTVGLVGGSGSGKSTIISLLERFYDPVKGDILLDQHKIKRLQLTWLRSQMGLVNQEPILFATSIKENILFGKEEAPMDLDIHAAKAANAHDFIIELPQGYESQVGQFRVQLSGGQKQRIAIERALIRDPRILLLDEATSALDAGSERIVQRALDQASKGRTTIIVAHRLSTIQRADLIVVLQSGSVVESGSHDELMRINNGEGGAYSKMVNLQQLAMQNEGFCSPYHQRDHTYHSKEISPRTPQTPLVSMRSSWQSSPAYPISSVFSIDLTHTFQMHPFEYHDDIEKLKKDDCPPASQWSLLQMSAPEWKRALLGFLGAACYGTIYPIQAYCMGTIISVYFINDKSVIKSQIRLYCCIFLILAVLSFIANLLQHYNFAITGESLTKRVREKMLGKLLTFEIGWFDQDDNTSAAICAWLTTEANMVRSLVAERMSLLVQVFFSACLACIVGLVVAWSVAIVMIAMQPVLIASFYSKSVLMKRLSGKAKIAQSQGSQLASEATINHRTITAFSSQVRTLSLFEAAMRGPRKESVKQSWFSGFGLFVSQFLTTAAIALTYWYGGRLVNQKLVTPKHIFQVFFLLISTGKNIADAGSMTSDIAKGGSAIRSVFAIIDRQSEIEPEDHNGIRVKKTFEGLSLKIEAGKTIALGGQSGSGKSTVIGLIERFYDPQTGSVLIDERDIKSYNLRKLRSHIALVSQEPTLFAGTIRENIVYGKEDATESEVRKASRLANAHEFISSMKDGYDTDSGERGVQLSGGQKQRIALARAILKEPAILLLDEATSALDSASENLVQEALEKMMVGRTCVVVAHRLSTIQSADFIAVISNGKVVERGSHFELLAMGGGGAYYSLINLQNGLSLPM</sequence>
<evidence type="ECO:0000256" key="5">
    <source>
        <dbReference type="ARBA" id="ARBA00022737"/>
    </source>
</evidence>
<keyword evidence="3" id="KW-0813">Transport</keyword>
<dbReference type="SUPFAM" id="SSF52540">
    <property type="entry name" value="P-loop containing nucleoside triphosphate hydrolases"/>
    <property type="match status" value="2"/>
</dbReference>
<feature type="transmembrane region" description="Helical" evidence="11">
    <location>
        <begin position="20"/>
        <end position="44"/>
    </location>
</feature>
<evidence type="ECO:0000313" key="15">
    <source>
        <dbReference type="Proteomes" id="UP000327013"/>
    </source>
</evidence>
<feature type="domain" description="ABC transmembrane type-1" evidence="13">
    <location>
        <begin position="672"/>
        <end position="959"/>
    </location>
</feature>
<dbReference type="SUPFAM" id="SSF90123">
    <property type="entry name" value="ABC transporter transmembrane region"/>
    <property type="match status" value="2"/>
</dbReference>
<feature type="domain" description="ABC transmembrane type-1" evidence="13">
    <location>
        <begin position="20"/>
        <end position="216"/>
    </location>
</feature>
<evidence type="ECO:0008006" key="16">
    <source>
        <dbReference type="Google" id="ProtNLM"/>
    </source>
</evidence>
<reference evidence="14 15" key="1">
    <citation type="submission" date="2019-06" db="EMBL/GenBank/DDBJ databases">
        <title>A chromosomal-level reference genome of Carpinus fangiana (Coryloideae, Betulaceae).</title>
        <authorList>
            <person name="Yang X."/>
            <person name="Wang Z."/>
            <person name="Zhang L."/>
            <person name="Hao G."/>
            <person name="Liu J."/>
            <person name="Yang Y."/>
        </authorList>
    </citation>
    <scope>NUCLEOTIDE SEQUENCE [LARGE SCALE GENOMIC DNA]</scope>
    <source>
        <strain evidence="14">Cfa_2016G</strain>
        <tissue evidence="14">Leaf</tissue>
    </source>
</reference>
<feature type="transmembrane region" description="Helical" evidence="11">
    <location>
        <begin position="711"/>
        <end position="731"/>
    </location>
</feature>
<keyword evidence="7" id="KW-0067">ATP-binding</keyword>
<dbReference type="CDD" id="cd18578">
    <property type="entry name" value="ABC_6TM_Pgp_ABCB1_D2_like"/>
    <property type="match status" value="1"/>
</dbReference>
<dbReference type="FunFam" id="3.40.50.300:FF:000251">
    <property type="entry name" value="ABC transporter B family member 19"/>
    <property type="match status" value="1"/>
</dbReference>
<evidence type="ECO:0000256" key="2">
    <source>
        <dbReference type="ARBA" id="ARBA00007577"/>
    </source>
</evidence>
<dbReference type="PROSITE" id="PS00211">
    <property type="entry name" value="ABC_TRANSPORTER_1"/>
    <property type="match status" value="1"/>
</dbReference>
<name>A0A5N6R274_9ROSI</name>
<accession>A0A5N6R274</accession>
<keyword evidence="10" id="KW-0325">Glycoprotein</keyword>
<evidence type="ECO:0000256" key="7">
    <source>
        <dbReference type="ARBA" id="ARBA00022840"/>
    </source>
</evidence>
<keyword evidence="5" id="KW-0677">Repeat</keyword>
<evidence type="ECO:0000256" key="3">
    <source>
        <dbReference type="ARBA" id="ARBA00022448"/>
    </source>
</evidence>
<dbReference type="InterPro" id="IPR036640">
    <property type="entry name" value="ABC1_TM_sf"/>
</dbReference>
<feature type="transmembrane region" description="Helical" evidence="11">
    <location>
        <begin position="267"/>
        <end position="288"/>
    </location>
</feature>
<dbReference type="GO" id="GO:0016887">
    <property type="term" value="F:ATP hydrolysis activity"/>
    <property type="evidence" value="ECO:0007669"/>
    <property type="project" value="InterPro"/>
</dbReference>
<feature type="transmembrane region" description="Helical" evidence="11">
    <location>
        <begin position="792"/>
        <end position="812"/>
    </location>
</feature>
<evidence type="ECO:0000256" key="9">
    <source>
        <dbReference type="ARBA" id="ARBA00023136"/>
    </source>
</evidence>
<keyword evidence="6" id="KW-0547">Nucleotide-binding</keyword>
<dbReference type="SMART" id="SM00382">
    <property type="entry name" value="AAA"/>
    <property type="match status" value="2"/>
</dbReference>
<comment type="subcellular location">
    <subcellularLocation>
        <location evidence="1">Membrane</location>
        <topology evidence="1">Multi-pass membrane protein</topology>
    </subcellularLocation>
</comment>
<keyword evidence="9 11" id="KW-0472">Membrane</keyword>
<dbReference type="InterPro" id="IPR003593">
    <property type="entry name" value="AAA+_ATPase"/>
</dbReference>
<feature type="domain" description="ABC transporter" evidence="12">
    <location>
        <begin position="331"/>
        <end position="567"/>
    </location>
</feature>
<dbReference type="GO" id="GO:0016020">
    <property type="term" value="C:membrane"/>
    <property type="evidence" value="ECO:0007669"/>
    <property type="project" value="UniProtKB-SubCell"/>
</dbReference>